<dbReference type="EMBL" id="FNZQ01000001">
    <property type="protein sequence ID" value="SEK25128.1"/>
    <property type="molecule type" value="Genomic_DNA"/>
</dbReference>
<proteinExistence type="inferred from homology"/>
<dbReference type="Proteomes" id="UP000199283">
    <property type="component" value="Unassembled WGS sequence"/>
</dbReference>
<name>A0A1H7FGN5_9RHOB</name>
<dbReference type="SUPFAM" id="SSF54637">
    <property type="entry name" value="Thioesterase/thiol ester dehydrase-isomerase"/>
    <property type="match status" value="1"/>
</dbReference>
<dbReference type="AlphaFoldDB" id="A0A1H7FGN5"/>
<evidence type="ECO:0000259" key="3">
    <source>
        <dbReference type="Pfam" id="PF03061"/>
    </source>
</evidence>
<sequence length="157" mass="16918">MFVNTPEDLASRDRVLSMSGRDFMEAVRDGQIPEPPIGRILNYRLVEVDDGRVVFSGVPAFDHCNPVGAVHGGWYGTLLDSAMACAVMTQVPKGSFYTTLEYKVNVVRAIPLGTEIRAEGVVQHIGRSTGVADGWIRGAADGRLYATGSTTCLIMQG</sequence>
<reference evidence="4 5" key="1">
    <citation type="submission" date="2016-10" db="EMBL/GenBank/DDBJ databases">
        <authorList>
            <person name="de Groot N.N."/>
        </authorList>
    </citation>
    <scope>NUCLEOTIDE SEQUENCE [LARGE SCALE GENOMIC DNA]</scope>
    <source>
        <strain evidence="4 5">DSM 14858</strain>
    </source>
</reference>
<dbReference type="InterPro" id="IPR006683">
    <property type="entry name" value="Thioestr_dom"/>
</dbReference>
<dbReference type="InterPro" id="IPR003736">
    <property type="entry name" value="PAAI_dom"/>
</dbReference>
<evidence type="ECO:0000256" key="1">
    <source>
        <dbReference type="ARBA" id="ARBA00008324"/>
    </source>
</evidence>
<dbReference type="PANTHER" id="PTHR21660">
    <property type="entry name" value="THIOESTERASE SUPERFAMILY MEMBER-RELATED"/>
    <property type="match status" value="1"/>
</dbReference>
<dbReference type="PANTHER" id="PTHR21660:SF1">
    <property type="entry name" value="ACYL-COENZYME A THIOESTERASE 13"/>
    <property type="match status" value="1"/>
</dbReference>
<dbReference type="NCBIfam" id="TIGR00369">
    <property type="entry name" value="unchar_dom_1"/>
    <property type="match status" value="1"/>
</dbReference>
<dbReference type="Gene3D" id="3.10.129.10">
    <property type="entry name" value="Hotdog Thioesterase"/>
    <property type="match status" value="1"/>
</dbReference>
<dbReference type="OrthoDB" id="9813282at2"/>
<comment type="similarity">
    <text evidence="1">Belongs to the thioesterase PaaI family.</text>
</comment>
<evidence type="ECO:0000313" key="4">
    <source>
        <dbReference type="EMBL" id="SEK25128.1"/>
    </source>
</evidence>
<dbReference type="GO" id="GO:0047617">
    <property type="term" value="F:fatty acyl-CoA hydrolase activity"/>
    <property type="evidence" value="ECO:0007669"/>
    <property type="project" value="InterPro"/>
</dbReference>
<dbReference type="CDD" id="cd03443">
    <property type="entry name" value="PaaI_thioesterase"/>
    <property type="match status" value="1"/>
</dbReference>
<keyword evidence="2" id="KW-0378">Hydrolase</keyword>
<feature type="domain" description="Thioesterase" evidence="3">
    <location>
        <begin position="68"/>
        <end position="133"/>
    </location>
</feature>
<accession>A0A1H7FGN5</accession>
<dbReference type="STRING" id="188906.SAMN04488526_0105"/>
<dbReference type="Pfam" id="PF03061">
    <property type="entry name" value="4HBT"/>
    <property type="match status" value="1"/>
</dbReference>
<dbReference type="RefSeq" id="WP_092758769.1">
    <property type="nucleotide sequence ID" value="NZ_FNZQ01000001.1"/>
</dbReference>
<dbReference type="InterPro" id="IPR039298">
    <property type="entry name" value="ACOT13"/>
</dbReference>
<evidence type="ECO:0000256" key="2">
    <source>
        <dbReference type="ARBA" id="ARBA00022801"/>
    </source>
</evidence>
<keyword evidence="5" id="KW-1185">Reference proteome</keyword>
<gene>
    <name evidence="4" type="ORF">SAMN04488526_0105</name>
</gene>
<evidence type="ECO:0000313" key="5">
    <source>
        <dbReference type="Proteomes" id="UP000199283"/>
    </source>
</evidence>
<protein>
    <submittedName>
        <fullName evidence="4">Uncharacterized domain 1-containing protein</fullName>
    </submittedName>
</protein>
<dbReference type="InterPro" id="IPR029069">
    <property type="entry name" value="HotDog_dom_sf"/>
</dbReference>
<organism evidence="4 5">
    <name type="scientific">Jannaschia helgolandensis</name>
    <dbReference type="NCBI Taxonomy" id="188906"/>
    <lineage>
        <taxon>Bacteria</taxon>
        <taxon>Pseudomonadati</taxon>
        <taxon>Pseudomonadota</taxon>
        <taxon>Alphaproteobacteria</taxon>
        <taxon>Rhodobacterales</taxon>
        <taxon>Roseobacteraceae</taxon>
        <taxon>Jannaschia</taxon>
    </lineage>
</organism>